<dbReference type="AlphaFoldDB" id="A0A6N2VYS0"/>
<protein>
    <submittedName>
        <fullName evidence="1">Uncharacterized protein</fullName>
    </submittedName>
</protein>
<reference evidence="1" key="1">
    <citation type="submission" date="2019-11" db="EMBL/GenBank/DDBJ databases">
        <authorList>
            <person name="Feng L."/>
        </authorList>
    </citation>
    <scope>NUCLEOTIDE SEQUENCE</scope>
    <source>
        <strain evidence="1">CnexileLFYP112</strain>
    </source>
</reference>
<proteinExistence type="predicted"/>
<dbReference type="EMBL" id="CACRTG010000041">
    <property type="protein sequence ID" value="VYT35110.1"/>
    <property type="molecule type" value="Genomic_DNA"/>
</dbReference>
<name>A0A6N2VYS0_9FIRM</name>
<sequence length="94" mass="11307">MKHSLIYLVTMGKAFPIHNNIKGNHFSIYKKDKRYKYLQSLFVENMVLYTALLCSKEKETKPYNFSTTIYPVYQIIKKYKDIYNLDFLSVTYEE</sequence>
<accession>A0A6N2VYS0</accession>
<organism evidence="1">
    <name type="scientific">[Clostridium] nexile</name>
    <dbReference type="NCBI Taxonomy" id="29361"/>
    <lineage>
        <taxon>Bacteria</taxon>
        <taxon>Bacillati</taxon>
        <taxon>Bacillota</taxon>
        <taxon>Clostridia</taxon>
        <taxon>Lachnospirales</taxon>
        <taxon>Lachnospiraceae</taxon>
        <taxon>Tyzzerella</taxon>
    </lineage>
</organism>
<evidence type="ECO:0000313" key="1">
    <source>
        <dbReference type="EMBL" id="VYT35110.1"/>
    </source>
</evidence>
<gene>
    <name evidence="1" type="ORF">CNLFYP112_03006</name>
</gene>